<evidence type="ECO:0000259" key="4">
    <source>
        <dbReference type="PROSITE" id="PS51165"/>
    </source>
</evidence>
<dbReference type="Pfam" id="PF01170">
    <property type="entry name" value="UPF0020"/>
    <property type="match status" value="1"/>
</dbReference>
<proteinExistence type="predicted"/>
<evidence type="ECO:0000256" key="1">
    <source>
        <dbReference type="ARBA" id="ARBA00022603"/>
    </source>
</evidence>
<protein>
    <submittedName>
        <fullName evidence="5">RNA methyltransferase</fullName>
    </submittedName>
</protein>
<dbReference type="InterPro" id="IPR054170">
    <property type="entry name" value="RlmL_1st"/>
</dbReference>
<dbReference type="EMBL" id="BJYS01000010">
    <property type="protein sequence ID" value="GEO04103.1"/>
    <property type="molecule type" value="Genomic_DNA"/>
</dbReference>
<dbReference type="GO" id="GO:0003723">
    <property type="term" value="F:RNA binding"/>
    <property type="evidence" value="ECO:0007669"/>
    <property type="project" value="UniProtKB-UniRule"/>
</dbReference>
<dbReference type="CDD" id="cd11715">
    <property type="entry name" value="THUMP_AdoMetMT"/>
    <property type="match status" value="1"/>
</dbReference>
<dbReference type="PROSITE" id="PS01261">
    <property type="entry name" value="UPF0020"/>
    <property type="match status" value="1"/>
</dbReference>
<dbReference type="InterPro" id="IPR000241">
    <property type="entry name" value="RlmKL-like_Mtase"/>
</dbReference>
<dbReference type="PANTHER" id="PTHR47313">
    <property type="entry name" value="RIBOSOMAL RNA LARGE SUBUNIT METHYLTRANSFERASE K/L"/>
    <property type="match status" value="1"/>
</dbReference>
<evidence type="ECO:0000313" key="6">
    <source>
        <dbReference type="Proteomes" id="UP000321532"/>
    </source>
</evidence>
<sequence>MKNNFFEITATTQFGLEEVLAEELRQLGARDIKVVTRAVEFSGDKRLLYAANLWCRTAIRILVPFASFYVRDEEDLYRKVSRIRWQDFINLDQSFAINAVVSKSTFQHSLFLSQLTKDAIVDQFRHKTGRRPDVDVTRPDIRLNLHMHENNLTLALDASGDSLHRRGYRLQTNVAPLNEVLAAGLILLSGWDRKSPFIDPMCGSGTLLIEAALIAYNIAPGLYRQGNFGFTQWPDFDQALYESLVTEAQAKRLPEGDLEIIGSDIDRDYIEAARNNITQANLEDEIRVRMRDLREAKAIGDRGVVMLNPPYGERLGTDEENINQLYKAIGDTLKSNFSGYDAYVFTGNLEAAKQIGLRTSRRIPLYNGAIECRLLKFELYRGSKKTPGDLPD</sequence>
<keyword evidence="1 5" id="KW-0489">Methyltransferase</keyword>
<accession>A0A512AWK6</accession>
<dbReference type="InterPro" id="IPR029063">
    <property type="entry name" value="SAM-dependent_MTases_sf"/>
</dbReference>
<dbReference type="PANTHER" id="PTHR47313:SF1">
    <property type="entry name" value="RIBOSOMAL RNA LARGE SUBUNIT METHYLTRANSFERASE K_L"/>
    <property type="match status" value="1"/>
</dbReference>
<gene>
    <name evidence="5" type="ORF">AAE02nite_17670</name>
</gene>
<dbReference type="AlphaFoldDB" id="A0A512AWK6"/>
<dbReference type="Gene3D" id="3.30.2130.30">
    <property type="match status" value="1"/>
</dbReference>
<evidence type="ECO:0000256" key="2">
    <source>
        <dbReference type="ARBA" id="ARBA00022679"/>
    </source>
</evidence>
<dbReference type="Pfam" id="PF22020">
    <property type="entry name" value="RlmL_1st"/>
    <property type="match status" value="1"/>
</dbReference>
<dbReference type="Gene3D" id="3.40.50.150">
    <property type="entry name" value="Vaccinia Virus protein VP39"/>
    <property type="match status" value="1"/>
</dbReference>
<dbReference type="OrthoDB" id="9809404at2"/>
<evidence type="ECO:0000313" key="5">
    <source>
        <dbReference type="EMBL" id="GEO04103.1"/>
    </source>
</evidence>
<dbReference type="GO" id="GO:0070043">
    <property type="term" value="F:rRNA (guanine-N7-)-methyltransferase activity"/>
    <property type="evidence" value="ECO:0007669"/>
    <property type="project" value="TreeGrafter"/>
</dbReference>
<dbReference type="PROSITE" id="PS51165">
    <property type="entry name" value="THUMP"/>
    <property type="match status" value="1"/>
</dbReference>
<evidence type="ECO:0000256" key="3">
    <source>
        <dbReference type="PROSITE-ProRule" id="PRU00529"/>
    </source>
</evidence>
<keyword evidence="6" id="KW-1185">Reference proteome</keyword>
<dbReference type="Pfam" id="PF02926">
    <property type="entry name" value="THUMP"/>
    <property type="match status" value="1"/>
</dbReference>
<dbReference type="SMART" id="SM00981">
    <property type="entry name" value="THUMP"/>
    <property type="match status" value="1"/>
</dbReference>
<feature type="domain" description="THUMP" evidence="4">
    <location>
        <begin position="47"/>
        <end position="158"/>
    </location>
</feature>
<organism evidence="5 6">
    <name type="scientific">Adhaeribacter aerolatus</name>
    <dbReference type="NCBI Taxonomy" id="670289"/>
    <lineage>
        <taxon>Bacteria</taxon>
        <taxon>Pseudomonadati</taxon>
        <taxon>Bacteroidota</taxon>
        <taxon>Cytophagia</taxon>
        <taxon>Cytophagales</taxon>
        <taxon>Hymenobacteraceae</taxon>
        <taxon>Adhaeribacter</taxon>
    </lineage>
</organism>
<dbReference type="RefSeq" id="WP_146897331.1">
    <property type="nucleotide sequence ID" value="NZ_BJYS01000010.1"/>
</dbReference>
<keyword evidence="2 5" id="KW-0808">Transferase</keyword>
<reference evidence="5 6" key="1">
    <citation type="submission" date="2019-07" db="EMBL/GenBank/DDBJ databases">
        <title>Whole genome shotgun sequence of Adhaeribacter aerolatus NBRC 106133.</title>
        <authorList>
            <person name="Hosoyama A."/>
            <person name="Uohara A."/>
            <person name="Ohji S."/>
            <person name="Ichikawa N."/>
        </authorList>
    </citation>
    <scope>NUCLEOTIDE SEQUENCE [LARGE SCALE GENOMIC DNA]</scope>
    <source>
        <strain evidence="5 6">NBRC 106133</strain>
    </source>
</reference>
<name>A0A512AWK6_9BACT</name>
<dbReference type="GO" id="GO:0008990">
    <property type="term" value="F:rRNA (guanine-N2-)-methyltransferase activity"/>
    <property type="evidence" value="ECO:0007669"/>
    <property type="project" value="TreeGrafter"/>
</dbReference>
<dbReference type="SUPFAM" id="SSF53335">
    <property type="entry name" value="S-adenosyl-L-methionine-dependent methyltransferases"/>
    <property type="match status" value="1"/>
</dbReference>
<dbReference type="CDD" id="cd02440">
    <property type="entry name" value="AdoMet_MTases"/>
    <property type="match status" value="1"/>
</dbReference>
<dbReference type="InterPro" id="IPR004114">
    <property type="entry name" value="THUMP_dom"/>
</dbReference>
<comment type="caution">
    <text evidence="5">The sequence shown here is derived from an EMBL/GenBank/DDBJ whole genome shotgun (WGS) entry which is preliminary data.</text>
</comment>
<keyword evidence="3" id="KW-0694">RNA-binding</keyword>
<dbReference type="InterPro" id="IPR053943">
    <property type="entry name" value="RlmKL-like_Mtase_CS"/>
</dbReference>
<dbReference type="Proteomes" id="UP000321532">
    <property type="component" value="Unassembled WGS sequence"/>
</dbReference>